<reference evidence="1" key="1">
    <citation type="submission" date="2020-05" db="EMBL/GenBank/DDBJ databases">
        <authorList>
            <person name="Chiriac C."/>
            <person name="Salcher M."/>
            <person name="Ghai R."/>
            <person name="Kavagutti S V."/>
        </authorList>
    </citation>
    <scope>NUCLEOTIDE SEQUENCE</scope>
</reference>
<gene>
    <name evidence="1" type="ORF">UFOPK2242_00194</name>
</gene>
<name>A0A6J6KH66_9ZZZZ</name>
<protein>
    <submittedName>
        <fullName evidence="1">Unannotated protein</fullName>
    </submittedName>
</protein>
<accession>A0A6J6KH66</accession>
<dbReference type="PANTHER" id="PTHR37163">
    <property type="entry name" value="CONSERVED PROTEIN"/>
    <property type="match status" value="1"/>
</dbReference>
<organism evidence="1">
    <name type="scientific">freshwater metagenome</name>
    <dbReference type="NCBI Taxonomy" id="449393"/>
    <lineage>
        <taxon>unclassified sequences</taxon>
        <taxon>metagenomes</taxon>
        <taxon>ecological metagenomes</taxon>
    </lineage>
</organism>
<dbReference type="InterPro" id="IPR007511">
    <property type="entry name" value="DUF501"/>
</dbReference>
<dbReference type="AlphaFoldDB" id="A0A6J6KH66"/>
<evidence type="ECO:0000313" key="1">
    <source>
        <dbReference type="EMBL" id="CAB4647169.1"/>
    </source>
</evidence>
<sequence>MRFTLQSVPTNPADLEAVTLLLGREPRAEFEVVVRGENGEPVVLMNAALMYDSTPMPTLYWLVDPELNRRIGTLEAEGGVRSAEAAVDAGALLDAHNAYAAKRDASLPESYEGPRPSGGVGGTRIGVKCLHAHYANFLAGGVDPVGEWVEQRLSNQFEESK</sequence>
<proteinExistence type="predicted"/>
<dbReference type="Pfam" id="PF04417">
    <property type="entry name" value="DUF501"/>
    <property type="match status" value="1"/>
</dbReference>
<dbReference type="EMBL" id="CAEZWM010000010">
    <property type="protein sequence ID" value="CAB4647169.1"/>
    <property type="molecule type" value="Genomic_DNA"/>
</dbReference>
<dbReference type="PANTHER" id="PTHR37163:SF1">
    <property type="entry name" value="DUF501 DOMAIN-CONTAINING PROTEIN"/>
    <property type="match status" value="1"/>
</dbReference>